<gene>
    <name evidence="1" type="ORF">VNO80_26182</name>
</gene>
<evidence type="ECO:0000313" key="1">
    <source>
        <dbReference type="EMBL" id="KAK7334425.1"/>
    </source>
</evidence>
<protein>
    <submittedName>
        <fullName evidence="1">Uncharacterized protein</fullName>
    </submittedName>
</protein>
<dbReference type="EMBL" id="JAYMYR010000010">
    <property type="protein sequence ID" value="KAK7334425.1"/>
    <property type="molecule type" value="Genomic_DNA"/>
</dbReference>
<dbReference type="AlphaFoldDB" id="A0AAN9LEA1"/>
<reference evidence="1 2" key="1">
    <citation type="submission" date="2024-01" db="EMBL/GenBank/DDBJ databases">
        <title>The genomes of 5 underutilized Papilionoideae crops provide insights into root nodulation and disease resistanc.</title>
        <authorList>
            <person name="Jiang F."/>
        </authorList>
    </citation>
    <scope>NUCLEOTIDE SEQUENCE [LARGE SCALE GENOMIC DNA]</scope>
    <source>
        <strain evidence="1">JINMINGXINNONG_FW02</strain>
        <tissue evidence="1">Leaves</tissue>
    </source>
</reference>
<comment type="caution">
    <text evidence="1">The sequence shown here is derived from an EMBL/GenBank/DDBJ whole genome shotgun (WGS) entry which is preliminary data.</text>
</comment>
<proteinExistence type="predicted"/>
<keyword evidence="2" id="KW-1185">Reference proteome</keyword>
<evidence type="ECO:0000313" key="2">
    <source>
        <dbReference type="Proteomes" id="UP001374584"/>
    </source>
</evidence>
<name>A0AAN9LEA1_PHACN</name>
<sequence>MLERVKNVVLFGGQVVGYIVFCKANSLFLACTWCTCYCKDIINSLGPQESPIFLKNNFLDSPKGGIFL</sequence>
<organism evidence="1 2">
    <name type="scientific">Phaseolus coccineus</name>
    <name type="common">Scarlet runner bean</name>
    <name type="synonym">Phaseolus multiflorus</name>
    <dbReference type="NCBI Taxonomy" id="3886"/>
    <lineage>
        <taxon>Eukaryota</taxon>
        <taxon>Viridiplantae</taxon>
        <taxon>Streptophyta</taxon>
        <taxon>Embryophyta</taxon>
        <taxon>Tracheophyta</taxon>
        <taxon>Spermatophyta</taxon>
        <taxon>Magnoliopsida</taxon>
        <taxon>eudicotyledons</taxon>
        <taxon>Gunneridae</taxon>
        <taxon>Pentapetalae</taxon>
        <taxon>rosids</taxon>
        <taxon>fabids</taxon>
        <taxon>Fabales</taxon>
        <taxon>Fabaceae</taxon>
        <taxon>Papilionoideae</taxon>
        <taxon>50 kb inversion clade</taxon>
        <taxon>NPAAA clade</taxon>
        <taxon>indigoferoid/millettioid clade</taxon>
        <taxon>Phaseoleae</taxon>
        <taxon>Phaseolus</taxon>
    </lineage>
</organism>
<dbReference type="Proteomes" id="UP001374584">
    <property type="component" value="Unassembled WGS sequence"/>
</dbReference>
<accession>A0AAN9LEA1</accession>